<dbReference type="AlphaFoldDB" id="A0A3A1N7M9"/>
<dbReference type="PROSITE" id="PS51898">
    <property type="entry name" value="TYR_RECOMBINASE"/>
    <property type="match status" value="1"/>
</dbReference>
<dbReference type="RefSeq" id="WP_119608545.1">
    <property type="nucleotide sequence ID" value="NZ_QXFH01000074.1"/>
</dbReference>
<dbReference type="Pfam" id="PF00589">
    <property type="entry name" value="Phage_integrase"/>
    <property type="match status" value="1"/>
</dbReference>
<dbReference type="InterPro" id="IPR010998">
    <property type="entry name" value="Integrase_recombinase_N"/>
</dbReference>
<organism evidence="5 6">
    <name type="scientific">Flagellimonas lutimaris</name>
    <dbReference type="NCBI Taxonomy" id="475082"/>
    <lineage>
        <taxon>Bacteria</taxon>
        <taxon>Pseudomonadati</taxon>
        <taxon>Bacteroidota</taxon>
        <taxon>Flavobacteriia</taxon>
        <taxon>Flavobacteriales</taxon>
        <taxon>Flavobacteriaceae</taxon>
        <taxon>Flagellimonas</taxon>
    </lineage>
</organism>
<comment type="caution">
    <text evidence="5">The sequence shown here is derived from an EMBL/GenBank/DDBJ whole genome shotgun (WGS) entry which is preliminary data.</text>
</comment>
<accession>A0A3A1N7M9</accession>
<evidence type="ECO:0000313" key="6">
    <source>
        <dbReference type="Proteomes" id="UP000266067"/>
    </source>
</evidence>
<dbReference type="EMBL" id="QXFH01000074">
    <property type="protein sequence ID" value="RIV32574.1"/>
    <property type="molecule type" value="Genomic_DNA"/>
</dbReference>
<dbReference type="GO" id="GO:0003677">
    <property type="term" value="F:DNA binding"/>
    <property type="evidence" value="ECO:0007669"/>
    <property type="project" value="UniProtKB-KW"/>
</dbReference>
<evidence type="ECO:0000259" key="4">
    <source>
        <dbReference type="PROSITE" id="PS51898"/>
    </source>
</evidence>
<dbReference type="InterPro" id="IPR050090">
    <property type="entry name" value="Tyrosine_recombinase_XerCD"/>
</dbReference>
<proteinExistence type="inferred from homology"/>
<dbReference type="InterPro" id="IPR013762">
    <property type="entry name" value="Integrase-like_cat_sf"/>
</dbReference>
<dbReference type="Gene3D" id="1.10.150.130">
    <property type="match status" value="1"/>
</dbReference>
<dbReference type="InterPro" id="IPR025269">
    <property type="entry name" value="SAM-like_dom"/>
</dbReference>
<sequence>MQKNNRLTINFFTRKHRIHSENLIVYCRITIDGERTDFSINREIKANLWDNNRKRGKGFSSYVISLNKYLDQIYTGLHEAHRLMMAEEKVITPLSIKARFFGEDEGGKTLKQLIAYHNGTMHTSLRPGTRKNYHITERCVGLFLKEEYGMEDINLKKLNYRFISDFEQYLRKYRPSTRTKCTNNGAMKHMERLKKMSRLAVRMDWIAKDPFENYKLRFEKTEREYLTKREMRLIEETTFKKEGVEKCKDVFLFSCYTGLSYIDLKALTPDHVLKGIDGNDWLFTKRIKTDEKLKIPLLPQAKEIIKKYEDSAERRITKVLLPVYSNQKVNYYLKEICKACKIYKKVTFHTARHTFATTVTLSNGVPIETVSKMLGHTKLSTTQIYARVLEHKIGEDMQNLIYHMEKNVQKDSTGS</sequence>
<evidence type="ECO:0000256" key="1">
    <source>
        <dbReference type="ARBA" id="ARBA00008857"/>
    </source>
</evidence>
<dbReference type="GO" id="GO:0015074">
    <property type="term" value="P:DNA integration"/>
    <property type="evidence" value="ECO:0007669"/>
    <property type="project" value="InterPro"/>
</dbReference>
<evidence type="ECO:0000256" key="2">
    <source>
        <dbReference type="ARBA" id="ARBA00023125"/>
    </source>
</evidence>
<dbReference type="Pfam" id="PF13102">
    <property type="entry name" value="Phage_int_SAM_5"/>
    <property type="match status" value="1"/>
</dbReference>
<dbReference type="SUPFAM" id="SSF56349">
    <property type="entry name" value="DNA breaking-rejoining enzymes"/>
    <property type="match status" value="1"/>
</dbReference>
<name>A0A3A1N7M9_9FLAO</name>
<dbReference type="Pfam" id="PF17293">
    <property type="entry name" value="Arm-DNA-bind_5"/>
    <property type="match status" value="1"/>
</dbReference>
<keyword evidence="3" id="KW-0233">DNA recombination</keyword>
<dbReference type="PANTHER" id="PTHR30349">
    <property type="entry name" value="PHAGE INTEGRASE-RELATED"/>
    <property type="match status" value="1"/>
</dbReference>
<dbReference type="Gene3D" id="1.10.443.10">
    <property type="entry name" value="Intergrase catalytic core"/>
    <property type="match status" value="1"/>
</dbReference>
<dbReference type="Proteomes" id="UP000266067">
    <property type="component" value="Unassembled WGS sequence"/>
</dbReference>
<protein>
    <submittedName>
        <fullName evidence="5">Site-specific integrase</fullName>
    </submittedName>
</protein>
<gene>
    <name evidence="5" type="ORF">D2V08_12760</name>
</gene>
<dbReference type="CDD" id="cd01185">
    <property type="entry name" value="INTN1_C_like"/>
    <property type="match status" value="1"/>
</dbReference>
<comment type="similarity">
    <text evidence="1">Belongs to the 'phage' integrase family.</text>
</comment>
<dbReference type="InterPro" id="IPR011010">
    <property type="entry name" value="DNA_brk_join_enz"/>
</dbReference>
<feature type="domain" description="Tyr recombinase" evidence="4">
    <location>
        <begin position="221"/>
        <end position="402"/>
    </location>
</feature>
<keyword evidence="2" id="KW-0238">DNA-binding</keyword>
<dbReference type="PANTHER" id="PTHR30349:SF64">
    <property type="entry name" value="PROPHAGE INTEGRASE INTD-RELATED"/>
    <property type="match status" value="1"/>
</dbReference>
<evidence type="ECO:0000313" key="5">
    <source>
        <dbReference type="EMBL" id="RIV32574.1"/>
    </source>
</evidence>
<keyword evidence="6" id="KW-1185">Reference proteome</keyword>
<reference evidence="5 6" key="1">
    <citation type="submission" date="2018-08" db="EMBL/GenBank/DDBJ databases">
        <title>Proposal of Muricauda 72 sp.nov. and Muricauda NH166 sp.nov., isolated from seawater.</title>
        <authorList>
            <person name="Cheng H."/>
            <person name="Wu Y.-H."/>
            <person name="Guo L.-L."/>
            <person name="Xu X.-W."/>
        </authorList>
    </citation>
    <scope>NUCLEOTIDE SEQUENCE [LARGE SCALE GENOMIC DNA]</scope>
    <source>
        <strain evidence="5 6">KCTC 22173</strain>
    </source>
</reference>
<dbReference type="InterPro" id="IPR002104">
    <property type="entry name" value="Integrase_catalytic"/>
</dbReference>
<dbReference type="InterPro" id="IPR035386">
    <property type="entry name" value="Arm-DNA-bind_5"/>
</dbReference>
<dbReference type="OrthoDB" id="1098628at2"/>
<dbReference type="GO" id="GO:0006310">
    <property type="term" value="P:DNA recombination"/>
    <property type="evidence" value="ECO:0007669"/>
    <property type="project" value="UniProtKB-KW"/>
</dbReference>
<evidence type="ECO:0000256" key="3">
    <source>
        <dbReference type="ARBA" id="ARBA00023172"/>
    </source>
</evidence>